<dbReference type="InterPro" id="IPR027381">
    <property type="entry name" value="LytR/CpsA/Psr_C"/>
</dbReference>
<dbReference type="RefSeq" id="WP_183498277.1">
    <property type="nucleotide sequence ID" value="NZ_BAABCO010000003.1"/>
</dbReference>
<protein>
    <submittedName>
        <fullName evidence="3">Cell division septation protein DedD</fullName>
    </submittedName>
</protein>
<accession>A0AA40VKC9</accession>
<dbReference type="Gene3D" id="3.30.70.2390">
    <property type="match status" value="1"/>
</dbReference>
<dbReference type="AlphaFoldDB" id="A0AA40VKC9"/>
<dbReference type="Proteomes" id="UP000549113">
    <property type="component" value="Unassembled WGS sequence"/>
</dbReference>
<evidence type="ECO:0000313" key="3">
    <source>
        <dbReference type="EMBL" id="MBB4138494.1"/>
    </source>
</evidence>
<keyword evidence="3" id="KW-0131">Cell cycle</keyword>
<keyword evidence="3" id="KW-0132">Cell division</keyword>
<keyword evidence="4" id="KW-1185">Reference proteome</keyword>
<organism evidence="3 4">
    <name type="scientific">Microbacterium invictum</name>
    <dbReference type="NCBI Taxonomy" id="515415"/>
    <lineage>
        <taxon>Bacteria</taxon>
        <taxon>Bacillati</taxon>
        <taxon>Actinomycetota</taxon>
        <taxon>Actinomycetes</taxon>
        <taxon>Micrococcales</taxon>
        <taxon>Microbacteriaceae</taxon>
        <taxon>Microbacterium</taxon>
    </lineage>
</organism>
<reference evidence="3 4" key="1">
    <citation type="submission" date="2020-08" db="EMBL/GenBank/DDBJ databases">
        <title>Sequencing the genomes of 1000 actinobacteria strains.</title>
        <authorList>
            <person name="Klenk H.-P."/>
        </authorList>
    </citation>
    <scope>NUCLEOTIDE SEQUENCE [LARGE SCALE GENOMIC DNA]</scope>
    <source>
        <strain evidence="3 4">DSM 19600</strain>
    </source>
</reference>
<gene>
    <name evidence="3" type="ORF">BKA10_000288</name>
</gene>
<dbReference type="EMBL" id="JACIFH010000001">
    <property type="protein sequence ID" value="MBB4138494.1"/>
    <property type="molecule type" value="Genomic_DNA"/>
</dbReference>
<evidence type="ECO:0000313" key="4">
    <source>
        <dbReference type="Proteomes" id="UP000549113"/>
    </source>
</evidence>
<feature type="transmembrane region" description="Helical" evidence="1">
    <location>
        <begin position="36"/>
        <end position="58"/>
    </location>
</feature>
<evidence type="ECO:0000256" key="1">
    <source>
        <dbReference type="SAM" id="Phobius"/>
    </source>
</evidence>
<keyword evidence="1" id="KW-0472">Membrane</keyword>
<name>A0AA40VKC9_9MICO</name>
<evidence type="ECO:0000259" key="2">
    <source>
        <dbReference type="Pfam" id="PF13399"/>
    </source>
</evidence>
<feature type="domain" description="LytR/CpsA/Psr regulator C-terminal" evidence="2">
    <location>
        <begin position="86"/>
        <end position="187"/>
    </location>
</feature>
<dbReference type="GO" id="GO:0051301">
    <property type="term" value="P:cell division"/>
    <property type="evidence" value="ECO:0007669"/>
    <property type="project" value="UniProtKB-KW"/>
</dbReference>
<keyword evidence="1" id="KW-1133">Transmembrane helix</keyword>
<proteinExistence type="predicted"/>
<sequence>MPKTTYPKDRFDDLPADVTRIGVHRAENPRLRAGVVVMWSVIATIVLIAVGVFGTMLATGRFSPGAEAPVPVPDAPAVEAVVDTSYSVLVLNATPEDGLAGAMSDTIIAAGWSADDIIAGEAGSDDFPTTTVYFPTVDDEGAARGLAEVIGGAEVALNDSYQPADDPDTADVDESQARQLVVVIGLDRMTPTPQA</sequence>
<dbReference type="Pfam" id="PF13399">
    <property type="entry name" value="LytR_C"/>
    <property type="match status" value="1"/>
</dbReference>
<comment type="caution">
    <text evidence="3">The sequence shown here is derived from an EMBL/GenBank/DDBJ whole genome shotgun (WGS) entry which is preliminary data.</text>
</comment>
<keyword evidence="1" id="KW-0812">Transmembrane</keyword>